<protein>
    <submittedName>
        <fullName evidence="2">Uncharacterized protein</fullName>
    </submittedName>
</protein>
<accession>A0A6H5G2Q8</accession>
<evidence type="ECO:0000256" key="1">
    <source>
        <dbReference type="SAM" id="MobiDB-lite"/>
    </source>
</evidence>
<gene>
    <name evidence="2" type="ORF">NTEN_LOCUS3165</name>
</gene>
<dbReference type="EMBL" id="CADCXU010004848">
    <property type="protein sequence ID" value="CAA9996707.1"/>
    <property type="molecule type" value="Genomic_DNA"/>
</dbReference>
<proteinExistence type="predicted"/>
<feature type="region of interest" description="Disordered" evidence="1">
    <location>
        <begin position="18"/>
        <end position="37"/>
    </location>
</feature>
<evidence type="ECO:0000313" key="3">
    <source>
        <dbReference type="Proteomes" id="UP000479000"/>
    </source>
</evidence>
<name>A0A6H5G2Q8_9HEMI</name>
<feature type="non-terminal residue" evidence="2">
    <location>
        <position position="78"/>
    </location>
</feature>
<dbReference type="AlphaFoldDB" id="A0A6H5G2Q8"/>
<sequence length="78" mass="8499">MVIFAAVPPVGRALPPVEPRGISSSRRAAKRSKNQLGLPARLHTRVSATCPFMSIHVRQVFPYPTNVHGFSLPPASLR</sequence>
<keyword evidence="3" id="KW-1185">Reference proteome</keyword>
<reference evidence="2 3" key="1">
    <citation type="submission" date="2020-02" db="EMBL/GenBank/DDBJ databases">
        <authorList>
            <person name="Ferguson B K."/>
        </authorList>
    </citation>
    <scope>NUCLEOTIDE SEQUENCE [LARGE SCALE GENOMIC DNA]</scope>
</reference>
<evidence type="ECO:0000313" key="2">
    <source>
        <dbReference type="EMBL" id="CAA9996707.1"/>
    </source>
</evidence>
<organism evidence="2 3">
    <name type="scientific">Nesidiocoris tenuis</name>
    <dbReference type="NCBI Taxonomy" id="355587"/>
    <lineage>
        <taxon>Eukaryota</taxon>
        <taxon>Metazoa</taxon>
        <taxon>Ecdysozoa</taxon>
        <taxon>Arthropoda</taxon>
        <taxon>Hexapoda</taxon>
        <taxon>Insecta</taxon>
        <taxon>Pterygota</taxon>
        <taxon>Neoptera</taxon>
        <taxon>Paraneoptera</taxon>
        <taxon>Hemiptera</taxon>
        <taxon>Heteroptera</taxon>
        <taxon>Panheteroptera</taxon>
        <taxon>Cimicomorpha</taxon>
        <taxon>Miridae</taxon>
        <taxon>Dicyphina</taxon>
        <taxon>Nesidiocoris</taxon>
    </lineage>
</organism>
<dbReference type="Proteomes" id="UP000479000">
    <property type="component" value="Unassembled WGS sequence"/>
</dbReference>